<comment type="similarity">
    <text evidence="2">Belongs to the DRAM/TMEM150 family.</text>
</comment>
<evidence type="ECO:0000313" key="9">
    <source>
        <dbReference type="Proteomes" id="UP000835052"/>
    </source>
</evidence>
<feature type="transmembrane region" description="Helical" evidence="6">
    <location>
        <begin position="160"/>
        <end position="185"/>
    </location>
</feature>
<dbReference type="InterPro" id="IPR019402">
    <property type="entry name" value="CWH43_N"/>
</dbReference>
<keyword evidence="9" id="KW-1185">Reference proteome</keyword>
<evidence type="ECO:0000256" key="3">
    <source>
        <dbReference type="ARBA" id="ARBA00022692"/>
    </source>
</evidence>
<evidence type="ECO:0000256" key="1">
    <source>
        <dbReference type="ARBA" id="ARBA00004127"/>
    </source>
</evidence>
<dbReference type="PANTHER" id="PTHR21324">
    <property type="entry name" value="FASTING-INDUCIBLE INTEGRAL MEMBRANE PROTEIN TM6P1-RELATED"/>
    <property type="match status" value="1"/>
</dbReference>
<evidence type="ECO:0000256" key="4">
    <source>
        <dbReference type="ARBA" id="ARBA00022989"/>
    </source>
</evidence>
<feature type="transmembrane region" description="Helical" evidence="6">
    <location>
        <begin position="126"/>
        <end position="148"/>
    </location>
</feature>
<feature type="transmembrane region" description="Helical" evidence="6">
    <location>
        <begin position="52"/>
        <end position="72"/>
    </location>
</feature>
<feature type="transmembrane region" description="Helical" evidence="6">
    <location>
        <begin position="93"/>
        <end position="114"/>
    </location>
</feature>
<dbReference type="PANTHER" id="PTHR21324:SF2">
    <property type="entry name" value="EG:22E5.9 PROTEIN"/>
    <property type="match status" value="1"/>
</dbReference>
<evidence type="ECO:0000256" key="2">
    <source>
        <dbReference type="ARBA" id="ARBA00006565"/>
    </source>
</evidence>
<dbReference type="EMBL" id="CAJGYM010000002">
    <property type="protein sequence ID" value="CAD6185511.1"/>
    <property type="molecule type" value="Genomic_DNA"/>
</dbReference>
<dbReference type="GO" id="GO:0012505">
    <property type="term" value="C:endomembrane system"/>
    <property type="evidence" value="ECO:0007669"/>
    <property type="project" value="UniProtKB-SubCell"/>
</dbReference>
<gene>
    <name evidence="8" type="ORF">CAUJ_LOCUS1430</name>
</gene>
<dbReference type="AlphaFoldDB" id="A0A8S1GRD7"/>
<keyword evidence="4 6" id="KW-1133">Transmembrane helix</keyword>
<feature type="domain" description="CWH43-like N-terminal" evidence="7">
    <location>
        <begin position="7"/>
        <end position="241"/>
    </location>
</feature>
<protein>
    <recommendedName>
        <fullName evidence="7">CWH43-like N-terminal domain-containing protein</fullName>
    </recommendedName>
</protein>
<dbReference type="Pfam" id="PF10277">
    <property type="entry name" value="Frag1"/>
    <property type="match status" value="1"/>
</dbReference>
<sequence length="342" mass="38588">MTFRHVGVIPLLAVAFCLLAFFIGYAIALSKDHIDAWIPYISDCGALQPESSIFGQLLNIAAMFLTFTFYLAHRNIVCFYKSINVNIGGWKTFSLLLMLLGWFSALGGSMVANFPESYHLTAHTVGAFMFFIGLILYFWGQLVLAYSLRPKMVPIHLTNFRLLLTFSVSVVLIFHSVCLFVQPFVKRENGKLPDHPEWPGNIERPKSTSPYYTNHVVSALSEWILCLLLMLNILTYTFDFAMTTLHAPQLTRSGSPKDEVASDATLVHQKDNRLHHFAIDAYANTPVTALATVPDHYSETMSHRRLPRIDRIFPLGSATTAVRPPRRDELVSGTIYSPTHRF</sequence>
<comment type="subcellular location">
    <subcellularLocation>
        <location evidence="1">Endomembrane system</location>
        <topology evidence="1">Multi-pass membrane protein</topology>
    </subcellularLocation>
</comment>
<organism evidence="8 9">
    <name type="scientific">Caenorhabditis auriculariae</name>
    <dbReference type="NCBI Taxonomy" id="2777116"/>
    <lineage>
        <taxon>Eukaryota</taxon>
        <taxon>Metazoa</taxon>
        <taxon>Ecdysozoa</taxon>
        <taxon>Nematoda</taxon>
        <taxon>Chromadorea</taxon>
        <taxon>Rhabditida</taxon>
        <taxon>Rhabditina</taxon>
        <taxon>Rhabditomorpha</taxon>
        <taxon>Rhabditoidea</taxon>
        <taxon>Rhabditidae</taxon>
        <taxon>Peloderinae</taxon>
        <taxon>Caenorhabditis</taxon>
    </lineage>
</organism>
<feature type="transmembrane region" description="Helical" evidence="6">
    <location>
        <begin position="220"/>
        <end position="242"/>
    </location>
</feature>
<accession>A0A8S1GRD7</accession>
<dbReference type="InterPro" id="IPR050911">
    <property type="entry name" value="DRAM/TMEM150_Autophagy_Mod"/>
</dbReference>
<proteinExistence type="inferred from homology"/>
<keyword evidence="3 6" id="KW-0812">Transmembrane</keyword>
<evidence type="ECO:0000256" key="6">
    <source>
        <dbReference type="SAM" id="Phobius"/>
    </source>
</evidence>
<evidence type="ECO:0000259" key="7">
    <source>
        <dbReference type="Pfam" id="PF10277"/>
    </source>
</evidence>
<evidence type="ECO:0000313" key="8">
    <source>
        <dbReference type="EMBL" id="CAD6185511.1"/>
    </source>
</evidence>
<comment type="caution">
    <text evidence="8">The sequence shown here is derived from an EMBL/GenBank/DDBJ whole genome shotgun (WGS) entry which is preliminary data.</text>
</comment>
<name>A0A8S1GRD7_9PELO</name>
<dbReference type="Proteomes" id="UP000835052">
    <property type="component" value="Unassembled WGS sequence"/>
</dbReference>
<reference evidence="8" key="1">
    <citation type="submission" date="2020-10" db="EMBL/GenBank/DDBJ databases">
        <authorList>
            <person name="Kikuchi T."/>
        </authorList>
    </citation>
    <scope>NUCLEOTIDE SEQUENCE</scope>
    <source>
        <strain evidence="8">NKZ352</strain>
    </source>
</reference>
<keyword evidence="5 6" id="KW-0472">Membrane</keyword>
<evidence type="ECO:0000256" key="5">
    <source>
        <dbReference type="ARBA" id="ARBA00023136"/>
    </source>
</evidence>
<dbReference type="OrthoDB" id="191706at2759"/>